<organism evidence="1 2">
    <name type="scientific">Virgibacillus siamensis</name>
    <dbReference type="NCBI Taxonomy" id="480071"/>
    <lineage>
        <taxon>Bacteria</taxon>
        <taxon>Bacillati</taxon>
        <taxon>Bacillota</taxon>
        <taxon>Bacilli</taxon>
        <taxon>Bacillales</taxon>
        <taxon>Bacillaceae</taxon>
        <taxon>Virgibacillus</taxon>
    </lineage>
</organism>
<comment type="caution">
    <text evidence="1">The sequence shown here is derived from an EMBL/GenBank/DDBJ whole genome shotgun (WGS) entry which is preliminary data.</text>
</comment>
<sequence>MGEANYKPLTASEIGALWSTYMLNSMTSTVFSYGLGYIQDQDVRTHVQAAYDQAIQIMDDLKSIFAQENFPVPIGFTEKDVNLKAPPLFDDTFYLSYNNTMGKLGIPRYGRFLSVSTRADIRTFFSNCLSNASMQFNQTTEALLSKGLLIRSPYISVPQKAEFVKNKKYMDGYSLFSDKRPLNAVEISHLNANIQTNSIGFMVCIGFGQTAKSQYVRDYMLKGKDIAKKHIKMFSDKLLESDVQSPMGWDESAKNSTEAAFSDKLMMYHLSLVSAANVEAYGLSVAESQRSDLSLIYSRLIAEVGRFAKEGADIMIKNGWLEEVPQADNRDQLIKKRTQK</sequence>
<dbReference type="Pfam" id="PF11553">
    <property type="entry name" value="DUF3231"/>
    <property type="match status" value="2"/>
</dbReference>
<evidence type="ECO:0000313" key="1">
    <source>
        <dbReference type="EMBL" id="GAA0589187.1"/>
    </source>
</evidence>
<dbReference type="Proteomes" id="UP001500866">
    <property type="component" value="Unassembled WGS sequence"/>
</dbReference>
<dbReference type="Gene3D" id="1.20.1260.10">
    <property type="match status" value="2"/>
</dbReference>
<accession>A0ABN1FEM9</accession>
<evidence type="ECO:0000313" key="2">
    <source>
        <dbReference type="Proteomes" id="UP001500866"/>
    </source>
</evidence>
<proteinExistence type="predicted"/>
<dbReference type="InterPro" id="IPR012347">
    <property type="entry name" value="Ferritin-like"/>
</dbReference>
<dbReference type="EMBL" id="BAAADS010000001">
    <property type="protein sequence ID" value="GAA0589187.1"/>
    <property type="molecule type" value="Genomic_DNA"/>
</dbReference>
<dbReference type="InterPro" id="IPR021617">
    <property type="entry name" value="DUF3231"/>
</dbReference>
<evidence type="ECO:0008006" key="3">
    <source>
        <dbReference type="Google" id="ProtNLM"/>
    </source>
</evidence>
<name>A0ABN1FEM9_9BACI</name>
<reference evidence="1 2" key="1">
    <citation type="journal article" date="2019" name="Int. J. Syst. Evol. Microbiol.">
        <title>The Global Catalogue of Microorganisms (GCM) 10K type strain sequencing project: providing services to taxonomists for standard genome sequencing and annotation.</title>
        <authorList>
            <consortium name="The Broad Institute Genomics Platform"/>
            <consortium name="The Broad Institute Genome Sequencing Center for Infectious Disease"/>
            <person name="Wu L."/>
            <person name="Ma J."/>
        </authorList>
    </citation>
    <scope>NUCLEOTIDE SEQUENCE [LARGE SCALE GENOMIC DNA]</scope>
    <source>
        <strain evidence="1 2">JCM 15395</strain>
    </source>
</reference>
<protein>
    <recommendedName>
        <fullName evidence="3">DUF3231 family protein</fullName>
    </recommendedName>
</protein>
<keyword evidence="2" id="KW-1185">Reference proteome</keyword>
<gene>
    <name evidence="1" type="ORF">GCM10009001_01370</name>
</gene>